<name>A0A0G1N1N4_9BACT</name>
<dbReference type="EMBL" id="LCLJ01000030">
    <property type="protein sequence ID" value="KKU14257.1"/>
    <property type="molecule type" value="Genomic_DNA"/>
</dbReference>
<accession>A0A0G1N1N4</accession>
<proteinExistence type="predicted"/>
<evidence type="ECO:0000313" key="1">
    <source>
        <dbReference type="EMBL" id="KKU14257.1"/>
    </source>
</evidence>
<dbReference type="AlphaFoldDB" id="A0A0G1N1N4"/>
<dbReference type="Proteomes" id="UP000034727">
    <property type="component" value="Unassembled WGS sequence"/>
</dbReference>
<evidence type="ECO:0000313" key="2">
    <source>
        <dbReference type="Proteomes" id="UP000034727"/>
    </source>
</evidence>
<organism evidence="1 2">
    <name type="scientific">Candidatus Jorgensenbacteria bacterium GW2011_GWA2_45_9</name>
    <dbReference type="NCBI Taxonomy" id="1618663"/>
    <lineage>
        <taxon>Bacteria</taxon>
        <taxon>Candidatus Joergenseniibacteriota</taxon>
    </lineage>
</organism>
<gene>
    <name evidence="1" type="ORF">UX22_C0030G0005</name>
</gene>
<sequence>MCGAVSSYCEQTDVRSTSCIGSRLGIKKQNSTNRLTQASPGLVLFYSQPSKFVSVHQHKVKRCLTCVGGQSFLTQPTDATQTNVRRTSFTFASCSSAVVADRSLQILATTELIRLLVPVTKDAL</sequence>
<reference evidence="1 2" key="1">
    <citation type="journal article" date="2015" name="Nature">
        <title>rRNA introns, odd ribosomes, and small enigmatic genomes across a large radiation of phyla.</title>
        <authorList>
            <person name="Brown C.T."/>
            <person name="Hug L.A."/>
            <person name="Thomas B.C."/>
            <person name="Sharon I."/>
            <person name="Castelle C.J."/>
            <person name="Singh A."/>
            <person name="Wilkins M.J."/>
            <person name="Williams K.H."/>
            <person name="Banfield J.F."/>
        </authorList>
    </citation>
    <scope>NUCLEOTIDE SEQUENCE [LARGE SCALE GENOMIC DNA]</scope>
</reference>
<protein>
    <submittedName>
        <fullName evidence="1">Uncharacterized protein</fullName>
    </submittedName>
</protein>
<comment type="caution">
    <text evidence="1">The sequence shown here is derived from an EMBL/GenBank/DDBJ whole genome shotgun (WGS) entry which is preliminary data.</text>
</comment>